<accession>E3NXB6</accession>
<feature type="compositionally biased region" description="Polar residues" evidence="1">
    <location>
        <begin position="260"/>
        <end position="269"/>
    </location>
</feature>
<feature type="compositionally biased region" description="Polar residues" evidence="1">
    <location>
        <begin position="1"/>
        <end position="13"/>
    </location>
</feature>
<feature type="region of interest" description="Disordered" evidence="1">
    <location>
        <begin position="534"/>
        <end position="569"/>
    </location>
</feature>
<dbReference type="EMBL" id="DS989927">
    <property type="protein sequence ID" value="EFP94215.2"/>
    <property type="molecule type" value="Genomic_DNA"/>
</dbReference>
<proteinExistence type="predicted"/>
<dbReference type="InParanoid" id="E3NXB6"/>
<evidence type="ECO:0008006" key="4">
    <source>
        <dbReference type="Google" id="ProtNLM"/>
    </source>
</evidence>
<reference evidence="3" key="2">
    <citation type="journal article" date="2011" name="Proc. Natl. Acad. Sci. U.S.A.">
        <title>Obligate biotrophy features unraveled by the genomic analysis of rust fungi.</title>
        <authorList>
            <person name="Duplessis S."/>
            <person name="Cuomo C.A."/>
            <person name="Lin Y.-C."/>
            <person name="Aerts A."/>
            <person name="Tisserant E."/>
            <person name="Veneault-Fourrey C."/>
            <person name="Joly D.L."/>
            <person name="Hacquard S."/>
            <person name="Amselem J."/>
            <person name="Cantarel B.L."/>
            <person name="Chiu R."/>
            <person name="Coutinho P.M."/>
            <person name="Feau N."/>
            <person name="Field M."/>
            <person name="Frey P."/>
            <person name="Gelhaye E."/>
            <person name="Goldberg J."/>
            <person name="Grabherr M.G."/>
            <person name="Kodira C.D."/>
            <person name="Kohler A."/>
            <person name="Kuees U."/>
            <person name="Lindquist E.A."/>
            <person name="Lucas S.M."/>
            <person name="Mago R."/>
            <person name="Mauceli E."/>
            <person name="Morin E."/>
            <person name="Murat C."/>
            <person name="Pangilinan J.L."/>
            <person name="Park R."/>
            <person name="Pearson M."/>
            <person name="Quesneville H."/>
            <person name="Rouhier N."/>
            <person name="Sakthikumar S."/>
            <person name="Salamov A.A."/>
            <person name="Schmutz J."/>
            <person name="Selles B."/>
            <person name="Shapiro H."/>
            <person name="Tanguay P."/>
            <person name="Tuskan G.A."/>
            <person name="Henrissat B."/>
            <person name="Van de Peer Y."/>
            <person name="Rouze P."/>
            <person name="Ellis J.G."/>
            <person name="Dodds P.N."/>
            <person name="Schein J.E."/>
            <person name="Zhong S."/>
            <person name="Hamelin R.C."/>
            <person name="Grigoriev I.V."/>
            <person name="Szabo L.J."/>
            <person name="Martin F."/>
        </authorList>
    </citation>
    <scope>NUCLEOTIDE SEQUENCE [LARGE SCALE GENOMIC DNA]</scope>
    <source>
        <strain evidence="3">CRL 75-36-700-3 / race SCCL</strain>
    </source>
</reference>
<feature type="region of interest" description="Disordered" evidence="1">
    <location>
        <begin position="244"/>
        <end position="275"/>
    </location>
</feature>
<dbReference type="RefSeq" id="XP_003338634.2">
    <property type="nucleotide sequence ID" value="XM_003338586.2"/>
</dbReference>
<dbReference type="PANTHER" id="PTHR48193">
    <property type="entry name" value="ZINC METALLOPROTEASE ZMPB-RELATED"/>
    <property type="match status" value="1"/>
</dbReference>
<feature type="compositionally biased region" description="Low complexity" evidence="1">
    <location>
        <begin position="586"/>
        <end position="595"/>
    </location>
</feature>
<feature type="non-terminal residue" evidence="2">
    <location>
        <position position="1377"/>
    </location>
</feature>
<dbReference type="Proteomes" id="UP000008783">
    <property type="component" value="Unassembled WGS sequence"/>
</dbReference>
<feature type="region of interest" description="Disordered" evidence="1">
    <location>
        <begin position="449"/>
        <end position="502"/>
    </location>
</feature>
<feature type="compositionally biased region" description="Basic and acidic residues" evidence="1">
    <location>
        <begin position="129"/>
        <end position="147"/>
    </location>
</feature>
<name>E3NXB6_PUCGT</name>
<protein>
    <recommendedName>
        <fullName evidence="4">Golgi to ER traffic-protein</fullName>
    </recommendedName>
</protein>
<dbReference type="KEGG" id="pgr:PGTG_20115"/>
<dbReference type="PANTHER" id="PTHR48193:SF2">
    <property type="entry name" value="ZINC METALLOPROTEASE ZMPB"/>
    <property type="match status" value="1"/>
</dbReference>
<evidence type="ECO:0000256" key="1">
    <source>
        <dbReference type="SAM" id="MobiDB-lite"/>
    </source>
</evidence>
<gene>
    <name evidence="2" type="ORF">PGTG_20115</name>
</gene>
<organism evidence="2 3">
    <name type="scientific">Puccinia graminis f. sp. tritici (strain CRL 75-36-700-3 / race SCCL)</name>
    <name type="common">Black stem rust fungus</name>
    <dbReference type="NCBI Taxonomy" id="418459"/>
    <lineage>
        <taxon>Eukaryota</taxon>
        <taxon>Fungi</taxon>
        <taxon>Dikarya</taxon>
        <taxon>Basidiomycota</taxon>
        <taxon>Pucciniomycotina</taxon>
        <taxon>Pucciniomycetes</taxon>
        <taxon>Pucciniales</taxon>
        <taxon>Pucciniaceae</taxon>
        <taxon>Puccinia</taxon>
    </lineage>
</organism>
<evidence type="ECO:0000313" key="3">
    <source>
        <dbReference type="Proteomes" id="UP000008783"/>
    </source>
</evidence>
<feature type="compositionally biased region" description="Low complexity" evidence="1">
    <location>
        <begin position="625"/>
        <end position="644"/>
    </location>
</feature>
<feature type="compositionally biased region" description="Basic and acidic residues" evidence="1">
    <location>
        <begin position="190"/>
        <end position="201"/>
    </location>
</feature>
<dbReference type="InterPro" id="IPR053094">
    <property type="entry name" value="Zinc_metalloprotease_ZmpB"/>
</dbReference>
<feature type="compositionally biased region" description="Polar residues" evidence="1">
    <location>
        <begin position="732"/>
        <end position="743"/>
    </location>
</feature>
<feature type="compositionally biased region" description="Polar residues" evidence="1">
    <location>
        <begin position="652"/>
        <end position="667"/>
    </location>
</feature>
<feature type="region of interest" description="Disordered" evidence="1">
    <location>
        <begin position="335"/>
        <end position="358"/>
    </location>
</feature>
<feature type="region of interest" description="Disordered" evidence="1">
    <location>
        <begin position="1"/>
        <end position="217"/>
    </location>
</feature>
<feature type="compositionally biased region" description="Basic residues" evidence="1">
    <location>
        <begin position="790"/>
        <end position="805"/>
    </location>
</feature>
<dbReference type="STRING" id="418459.E3NXB6"/>
<dbReference type="GeneID" id="10527307"/>
<feature type="region of interest" description="Disordered" evidence="1">
    <location>
        <begin position="586"/>
        <end position="605"/>
    </location>
</feature>
<sequence>MAHDTSNVTTPVSDPSPGNAPAPFSSLGPDISSPISEGNKAIEANGNSHSVLTSHLPYGRSALTKDAPPLNKSTRKAVPTMDSSRAGTATGKPDKSGSRSAAGEWSVPHPKRLARVVNAQTTLPASVQRPDKRVKSRPTADDFRSTGRDGAVLDPALSADEDEGPPQVNDEVDKGRVASSLVKKANPIVKKSDKATKKTGKETTCTPPLEDSMDIDAPSVEKQTLIDVNDPSIKVGAHMASKVTSAGLPGDKTNVDPRATKNSKGSTSLPGALPSERVGALDSLRFRKGPATVPSTPAALSAVKRNPAPRSEGTPLQIAPMVLPKGVSGLLRREPETTPLNHGQMTRTSSSTTSIMPGLLPNLAKASLSDMKEMRGIWVRDKENAAANVSELRRAGHHLIAPGAFEFQDRHLRMVTRFCSQLDAKIEEAERDGRSDEIEVIDLTMDDPDDSSLRIVGGSTSSKRPVDHGSESMNVDDSPVEAKKARTAGKEGKDPLDLGPYGFRNISDRDALAGISPRFPVNKQPSLAEFISQSNPSLMHPLPSNKSSRPEGPRLELPTASTSTSAKGKLTPVVLINSSAAMNLRSSGVSRSSGVDMDISSAQPVGASPSFVAATISNGNVCATSAPSAPSAPPASKKSQQSKSMHPVSAPSAPQASNVSSHPTSAAPSVPPGSLETSDQAATSKSKEVASATSGPRANAPDPVTLSKSKHKSSSTAVTPAKNLVPPATKNLPDNSNSNSSVQPGLPPSGRVLPDSTLPDNSTQIKDKEVVDEGVDELAEQSDKEEGPKKRGGKGKGKAQKKTPKTPKPPKTPRLKVSEMTPEQKLERDRKAKQRKEEKDNCVYAIPPQPGALLAPMWPPLTCEEARIAHKDMLVKSRNPHWNYGPELMDRVAKIVKAFGDDFEDDEFYTKMDNFKPDLEAIQAFGLVYKDEFLNLIPTCPRLVQVDAADPFFKEGVVDLSMIKAAHDSDDKVKASSWQCLYGMMIRTDEHSDYTEDPHTVKAIDSSFRKIHTLTQSCFDHFHHYVLPSNKPVCDTSATWKQDTMFQSGEFVLAKIKALKAGAQGTASHGNKRTGNGLMILQKRIWETLFCSEDRSKSLFKTGDVKDLKDSKALIDWGQDRLAAFGSMAIFFLYGAAGWWQCLTDSHNYNQKDVWALVYIAEAKADWLYNNGHYHERTPQDTPWYRIDGFVRWLLHKTNMHLRLTATTDTVDWQAAPRFWNQHVTEQTIARLALQDILAEVCSKSPRKSLNFNGEAAPDVVVDKEDKPLVDEFRSTLTCGWNATIRANEDAMTSQPGSLKRKEKLTAAVKMKRLLMAVVKMKRMLTAAVTMKKTLTKLRKKVDSSDQVIAGVQRTLFRPGEVAPPASLPQVRTRVRS</sequence>
<reference key="1">
    <citation type="submission" date="2007-01" db="EMBL/GenBank/DDBJ databases">
        <title>The Genome Sequence of Puccinia graminis f. sp. tritici Strain CRL 75-36-700-3.</title>
        <authorList>
            <consortium name="The Broad Institute Genome Sequencing Platform"/>
            <person name="Birren B."/>
            <person name="Lander E."/>
            <person name="Galagan J."/>
            <person name="Nusbaum C."/>
            <person name="Devon K."/>
            <person name="Cuomo C."/>
            <person name="Jaffe D."/>
            <person name="Butler J."/>
            <person name="Alvarez P."/>
            <person name="Gnerre S."/>
            <person name="Grabherr M."/>
            <person name="Mauceli E."/>
            <person name="Brockman W."/>
            <person name="Young S."/>
            <person name="LaButti K."/>
            <person name="Sykes S."/>
            <person name="DeCaprio D."/>
            <person name="Crawford M."/>
            <person name="Koehrsen M."/>
            <person name="Engels R."/>
            <person name="Montgomery P."/>
            <person name="Pearson M."/>
            <person name="Howarth C."/>
            <person name="Larson L."/>
            <person name="White J."/>
            <person name="Zeng Q."/>
            <person name="Kodira C."/>
            <person name="Yandava C."/>
            <person name="Alvarado L."/>
            <person name="O'Leary S."/>
            <person name="Szabo L."/>
            <person name="Dean R."/>
            <person name="Schein J."/>
        </authorList>
    </citation>
    <scope>NUCLEOTIDE SEQUENCE</scope>
    <source>
        <strain>CRL 75-36-700-3</strain>
    </source>
</reference>
<evidence type="ECO:0000313" key="2">
    <source>
        <dbReference type="EMBL" id="EFP94215.2"/>
    </source>
</evidence>
<feature type="compositionally biased region" description="Basic and acidic residues" evidence="1">
    <location>
        <begin position="822"/>
        <end position="840"/>
    </location>
</feature>
<feature type="compositionally biased region" description="Polar residues" evidence="1">
    <location>
        <begin position="675"/>
        <end position="684"/>
    </location>
</feature>
<keyword evidence="3" id="KW-1185">Reference proteome</keyword>
<feature type="compositionally biased region" description="Basic and acidic residues" evidence="1">
    <location>
        <begin position="480"/>
        <end position="496"/>
    </location>
</feature>
<feature type="region of interest" description="Disordered" evidence="1">
    <location>
        <begin position="621"/>
        <end position="840"/>
    </location>
</feature>
<dbReference type="VEuPathDB" id="FungiDB:PGTG_20115"/>
<dbReference type="HOGENOM" id="CLU_002667_0_0_1"/>
<feature type="non-terminal residue" evidence="2">
    <location>
        <position position="1"/>
    </location>
</feature>